<gene>
    <name evidence="2" type="ORF">ROSEINA2194_01999</name>
</gene>
<evidence type="ECO:0000259" key="1">
    <source>
        <dbReference type="Pfam" id="PF01966"/>
    </source>
</evidence>
<sequence>MEEAKEENNMINRLHYEMIRLYSGDPMRIQHFCKVHSYAKLIAEMEHVDADTLFILEAAALTHDIGIHLCEEKYGSSNGKLQEKEGPAIAEKLLKELQFEENVIERVKYLIAHHHTYDAIDGIDYQILVEADFLVNILEDGLAKEAALQAYQNIFKTESGKNICQEMFAL</sequence>
<evidence type="ECO:0000313" key="2">
    <source>
        <dbReference type="EMBL" id="EEG94088.1"/>
    </source>
</evidence>
<protein>
    <recommendedName>
        <fullName evidence="1">HD domain-containing protein</fullName>
    </recommendedName>
</protein>
<reference evidence="2 3" key="1">
    <citation type="submission" date="2009-02" db="EMBL/GenBank/DDBJ databases">
        <authorList>
            <person name="Fulton L."/>
            <person name="Clifton S."/>
            <person name="Fulton B."/>
            <person name="Xu J."/>
            <person name="Minx P."/>
            <person name="Pepin K.H."/>
            <person name="Johnson M."/>
            <person name="Bhonagiri V."/>
            <person name="Nash W.E."/>
            <person name="Mardis E.R."/>
            <person name="Wilson R.K."/>
        </authorList>
    </citation>
    <scope>NUCLEOTIDE SEQUENCE [LARGE SCALE GENOMIC DNA]</scope>
    <source>
        <strain evidence="2 3">DSM 16841</strain>
    </source>
</reference>
<reference evidence="2 3" key="2">
    <citation type="submission" date="2009-03" db="EMBL/GenBank/DDBJ databases">
        <title>Draft genome sequence of Roseburia inulinivorans (DSM 16841).</title>
        <authorList>
            <person name="Sudarsanam P."/>
            <person name="Ley R."/>
            <person name="Guruge J."/>
            <person name="Turnbaugh P.J."/>
            <person name="Mahowald M."/>
            <person name="Liep D."/>
            <person name="Gordon J."/>
        </authorList>
    </citation>
    <scope>NUCLEOTIDE SEQUENCE [LARGE SCALE GENOMIC DNA]</scope>
    <source>
        <strain evidence="2 3">DSM 16841</strain>
    </source>
</reference>
<dbReference type="Pfam" id="PF01966">
    <property type="entry name" value="HD"/>
    <property type="match status" value="1"/>
</dbReference>
<feature type="domain" description="HD" evidence="1">
    <location>
        <begin position="28"/>
        <end position="118"/>
    </location>
</feature>
<dbReference type="CDD" id="cd00077">
    <property type="entry name" value="HDc"/>
    <property type="match status" value="1"/>
</dbReference>
<dbReference type="InterPro" id="IPR003607">
    <property type="entry name" value="HD/PDEase_dom"/>
</dbReference>
<dbReference type="AlphaFoldDB" id="C0FTC9"/>
<accession>C0FTC9</accession>
<comment type="caution">
    <text evidence="2">The sequence shown here is derived from an EMBL/GenBank/DDBJ whole genome shotgun (WGS) entry which is preliminary data.</text>
</comment>
<organism evidence="2 3">
    <name type="scientific">Roseburia inulinivorans DSM 16841</name>
    <dbReference type="NCBI Taxonomy" id="622312"/>
    <lineage>
        <taxon>Bacteria</taxon>
        <taxon>Bacillati</taxon>
        <taxon>Bacillota</taxon>
        <taxon>Clostridia</taxon>
        <taxon>Lachnospirales</taxon>
        <taxon>Lachnospiraceae</taxon>
        <taxon>Roseburia</taxon>
    </lineage>
</organism>
<dbReference type="eggNOG" id="COG2206">
    <property type="taxonomic scope" value="Bacteria"/>
</dbReference>
<proteinExistence type="predicted"/>
<dbReference type="Proteomes" id="UP000003561">
    <property type="component" value="Unassembled WGS sequence"/>
</dbReference>
<dbReference type="Gene3D" id="1.10.3210.10">
    <property type="entry name" value="Hypothetical protein af1432"/>
    <property type="match status" value="1"/>
</dbReference>
<name>C0FTC9_9FIRM</name>
<dbReference type="InterPro" id="IPR006674">
    <property type="entry name" value="HD_domain"/>
</dbReference>
<evidence type="ECO:0000313" key="3">
    <source>
        <dbReference type="Proteomes" id="UP000003561"/>
    </source>
</evidence>
<dbReference type="EMBL" id="ACFY01000086">
    <property type="protein sequence ID" value="EEG94088.1"/>
    <property type="molecule type" value="Genomic_DNA"/>
</dbReference>
<dbReference type="SUPFAM" id="SSF109604">
    <property type="entry name" value="HD-domain/PDEase-like"/>
    <property type="match status" value="1"/>
</dbReference>